<keyword evidence="4" id="KW-0614">Plasmid</keyword>
<keyword evidence="5" id="KW-1185">Reference proteome</keyword>
<evidence type="ECO:0000256" key="2">
    <source>
        <dbReference type="PROSITE-ProRule" id="PRU00703"/>
    </source>
</evidence>
<dbReference type="PANTHER" id="PTHR43080">
    <property type="entry name" value="CBS DOMAIN-CONTAINING PROTEIN CBSX3, MITOCHONDRIAL"/>
    <property type="match status" value="1"/>
</dbReference>
<dbReference type="EC" id="1.1.1.205" evidence="4"/>
<accession>A0A1U7CZ94</accession>
<organism evidence="4 5">
    <name type="scientific">Paludisphaera borealis</name>
    <dbReference type="NCBI Taxonomy" id="1387353"/>
    <lineage>
        <taxon>Bacteria</taxon>
        <taxon>Pseudomonadati</taxon>
        <taxon>Planctomycetota</taxon>
        <taxon>Planctomycetia</taxon>
        <taxon>Isosphaerales</taxon>
        <taxon>Isosphaeraceae</taxon>
        <taxon>Paludisphaera</taxon>
    </lineage>
</organism>
<keyword evidence="1 2" id="KW-0129">CBS domain</keyword>
<dbReference type="PANTHER" id="PTHR43080:SF4">
    <property type="entry name" value="CRO-LIKE PROTEIN"/>
    <property type="match status" value="1"/>
</dbReference>
<evidence type="ECO:0000259" key="3">
    <source>
        <dbReference type="PROSITE" id="PS51371"/>
    </source>
</evidence>
<evidence type="ECO:0000313" key="4">
    <source>
        <dbReference type="EMBL" id="APW64282.1"/>
    </source>
</evidence>
<dbReference type="InterPro" id="IPR051257">
    <property type="entry name" value="Diverse_CBS-Domain"/>
</dbReference>
<dbReference type="InterPro" id="IPR046342">
    <property type="entry name" value="CBS_dom_sf"/>
</dbReference>
<evidence type="ECO:0000256" key="1">
    <source>
        <dbReference type="ARBA" id="ARBA00023122"/>
    </source>
</evidence>
<gene>
    <name evidence="4" type="primary">guaB</name>
    <name evidence="4" type="ORF">BSF38_10069</name>
</gene>
<keyword evidence="4" id="KW-0560">Oxidoreductase</keyword>
<dbReference type="Pfam" id="PF00571">
    <property type="entry name" value="CBS"/>
    <property type="match status" value="2"/>
</dbReference>
<proteinExistence type="predicted"/>
<reference evidence="4 5" key="1">
    <citation type="submission" date="2016-12" db="EMBL/GenBank/DDBJ databases">
        <title>Comparative genomics of four Isosphaeraceae planctomycetes: a common pool of plasmids and glycoside hydrolase genes.</title>
        <authorList>
            <person name="Ivanova A."/>
        </authorList>
    </citation>
    <scope>NUCLEOTIDE SEQUENCE [LARGE SCALE GENOMIC DNA]</scope>
    <source>
        <strain evidence="4 5">PX4</strain>
        <plasmid evidence="5">palbo1</plasmid>
    </source>
</reference>
<protein>
    <submittedName>
        <fullName evidence="4">Inosine-5'-monophosphate dehydrogenase</fullName>
        <ecNumber evidence="4">1.1.1.205</ecNumber>
    </submittedName>
</protein>
<dbReference type="KEGG" id="pbor:BSF38_10069"/>
<dbReference type="InterPro" id="IPR000644">
    <property type="entry name" value="CBS_dom"/>
</dbReference>
<dbReference type="PROSITE" id="PS51371">
    <property type="entry name" value="CBS"/>
    <property type="match status" value="2"/>
</dbReference>
<evidence type="ECO:0000313" key="5">
    <source>
        <dbReference type="Proteomes" id="UP000186309"/>
    </source>
</evidence>
<geneLocation type="plasmid" evidence="5">
    <name>palbo1</name>
</geneLocation>
<dbReference type="Gene3D" id="3.10.580.10">
    <property type="entry name" value="CBS-domain"/>
    <property type="match status" value="1"/>
</dbReference>
<name>A0A1U7CZ94_9BACT</name>
<dbReference type="SUPFAM" id="SSF54631">
    <property type="entry name" value="CBS-domain pair"/>
    <property type="match status" value="1"/>
</dbReference>
<feature type="domain" description="CBS" evidence="3">
    <location>
        <begin position="33"/>
        <end position="88"/>
    </location>
</feature>
<dbReference type="SMART" id="SM00116">
    <property type="entry name" value="CBS"/>
    <property type="match status" value="2"/>
</dbReference>
<dbReference type="AlphaFoldDB" id="A0A1U7CZ94"/>
<feature type="domain" description="CBS" evidence="3">
    <location>
        <begin position="97"/>
        <end position="155"/>
    </location>
</feature>
<dbReference type="GO" id="GO:0003938">
    <property type="term" value="F:IMP dehydrogenase activity"/>
    <property type="evidence" value="ECO:0007669"/>
    <property type="project" value="UniProtKB-EC"/>
</dbReference>
<dbReference type="OrthoDB" id="285239at2"/>
<sequence length="167" mass="17576">MTHARLEFSIMSVDPSNSIENAATEELTAADVMTPLSRTCSPFSTVTEAVMIFKEEDSDVVPVVDTGKPLGVVIDRDVALAVADNPDLAQQPVTAIMSKDVPSVAADASLDTVVHTMTTANSRIALVIDASSNLVGIVTWTELAKRLPIDAVTAILDAGETAEVHES</sequence>
<dbReference type="RefSeq" id="WP_083714048.1">
    <property type="nucleotide sequence ID" value="NZ_CP019083.1"/>
</dbReference>
<dbReference type="EMBL" id="CP019083">
    <property type="protein sequence ID" value="APW64282.1"/>
    <property type="molecule type" value="Genomic_DNA"/>
</dbReference>
<dbReference type="Proteomes" id="UP000186309">
    <property type="component" value="Plasmid PALBO1"/>
</dbReference>